<organism evidence="3 4">
    <name type="scientific">Bombardia bombarda</name>
    <dbReference type="NCBI Taxonomy" id="252184"/>
    <lineage>
        <taxon>Eukaryota</taxon>
        <taxon>Fungi</taxon>
        <taxon>Dikarya</taxon>
        <taxon>Ascomycota</taxon>
        <taxon>Pezizomycotina</taxon>
        <taxon>Sordariomycetes</taxon>
        <taxon>Sordariomycetidae</taxon>
        <taxon>Sordariales</taxon>
        <taxon>Lasiosphaeriaceae</taxon>
        <taxon>Bombardia</taxon>
    </lineage>
</organism>
<evidence type="ECO:0000313" key="4">
    <source>
        <dbReference type="Proteomes" id="UP001174934"/>
    </source>
</evidence>
<evidence type="ECO:0000256" key="2">
    <source>
        <dbReference type="SAM" id="MobiDB-lite"/>
    </source>
</evidence>
<feature type="compositionally biased region" description="Polar residues" evidence="2">
    <location>
        <begin position="387"/>
        <end position="403"/>
    </location>
</feature>
<evidence type="ECO:0000256" key="1">
    <source>
        <dbReference type="SAM" id="Coils"/>
    </source>
</evidence>
<accession>A0AA39X1E6</accession>
<feature type="region of interest" description="Disordered" evidence="2">
    <location>
        <begin position="14"/>
        <end position="96"/>
    </location>
</feature>
<evidence type="ECO:0000313" key="3">
    <source>
        <dbReference type="EMBL" id="KAK0625514.1"/>
    </source>
</evidence>
<dbReference type="AlphaFoldDB" id="A0AA39X1E6"/>
<feature type="region of interest" description="Disordered" evidence="2">
    <location>
        <begin position="385"/>
        <end position="415"/>
    </location>
</feature>
<feature type="compositionally biased region" description="Polar residues" evidence="2">
    <location>
        <begin position="620"/>
        <end position="629"/>
    </location>
</feature>
<proteinExistence type="predicted"/>
<feature type="compositionally biased region" description="Basic and acidic residues" evidence="2">
    <location>
        <begin position="595"/>
        <end position="606"/>
    </location>
</feature>
<sequence length="646" mass="71040">MAAKSSFLPRLSLSRGDAPILPFHNPTKAPIRRKPSEYNMSDLSPRSEEALLVSPSSGRRSPSPSAGFSDKASTAGSASKTKPRVLFTGPPPPIAASRLLYRDEEDRNTSHPQRSFDASSIARNINSVIFDRVSPAARASNQGGDYEPDTVWRNLQHRERALQAELQRVLDAQSAGLAAHFDPDGGGASSSGNRSNASDAGSASNPRRSRIGLEQSTRTVQRGEIVPVRQPRQKPMGLRAARAGLARNMSLLADLKAEEDANLTAALSTRKKALAQLRKLSARREDITEELRLLESDKEDPLARELRELEEENEGVSTEIAELQERLLGLRNRKRWIDGRLENVKNRREAGLSGYKGALKDVETRVSAILRTPPVKPLDLEAIAGSQEPSHGSESGSKNNSDTIEVEQSPGGAEFLRLRPDRRTIQMAREWWDLEVAILERRKREVDNERTALEDGVEVWKSAVELVSNFEAGLSKEIKHDHDHEGKGKDKSVETTPEQAMYAQLDKIASVIAGLEERVQIAEDRGWNLLICAIGAELSAFREADIMLREALRAARFETSDDDGEKTTTNSGGLATMRNSAFNSLGTGNVNKPLVDLDSHEDRSLESDNEVPADLLVSHQPETPASPSLSREDSENEVPPEFLAEH</sequence>
<dbReference type="Proteomes" id="UP001174934">
    <property type="component" value="Unassembled WGS sequence"/>
</dbReference>
<gene>
    <name evidence="3" type="ORF">B0T17DRAFT_461663</name>
</gene>
<reference evidence="3" key="1">
    <citation type="submission" date="2023-06" db="EMBL/GenBank/DDBJ databases">
        <title>Genome-scale phylogeny and comparative genomics of the fungal order Sordariales.</title>
        <authorList>
            <consortium name="Lawrence Berkeley National Laboratory"/>
            <person name="Hensen N."/>
            <person name="Bonometti L."/>
            <person name="Westerberg I."/>
            <person name="Brannstrom I.O."/>
            <person name="Guillou S."/>
            <person name="Cros-Aarteil S."/>
            <person name="Calhoun S."/>
            <person name="Haridas S."/>
            <person name="Kuo A."/>
            <person name="Mondo S."/>
            <person name="Pangilinan J."/>
            <person name="Riley R."/>
            <person name="LaButti K."/>
            <person name="Andreopoulos B."/>
            <person name="Lipzen A."/>
            <person name="Chen C."/>
            <person name="Yanf M."/>
            <person name="Daum C."/>
            <person name="Ng V."/>
            <person name="Clum A."/>
            <person name="Steindorff A."/>
            <person name="Ohm R."/>
            <person name="Martin F."/>
            <person name="Silar P."/>
            <person name="Natvig D."/>
            <person name="Lalanne C."/>
            <person name="Gautier V."/>
            <person name="Ament-velasquez S.L."/>
            <person name="Kruys A."/>
            <person name="Hutchinson M.I."/>
            <person name="Powell A.J."/>
            <person name="Barry K."/>
            <person name="Miller A.N."/>
            <person name="Grigoriev I.V."/>
            <person name="Debuchy R."/>
            <person name="Gladieux P."/>
            <person name="Thoren M.H."/>
            <person name="Johannesson H."/>
        </authorList>
    </citation>
    <scope>NUCLEOTIDE SEQUENCE</scope>
    <source>
        <strain evidence="3">SMH3391-2</strain>
    </source>
</reference>
<evidence type="ECO:0008006" key="5">
    <source>
        <dbReference type="Google" id="ProtNLM"/>
    </source>
</evidence>
<feature type="compositionally biased region" description="Low complexity" evidence="2">
    <location>
        <begin position="190"/>
        <end position="205"/>
    </location>
</feature>
<feature type="compositionally biased region" description="Low complexity" evidence="2">
    <location>
        <begin position="54"/>
        <end position="65"/>
    </location>
</feature>
<feature type="region of interest" description="Disordered" evidence="2">
    <location>
        <begin position="178"/>
        <end position="224"/>
    </location>
</feature>
<feature type="coiled-coil region" evidence="1">
    <location>
        <begin position="270"/>
        <end position="333"/>
    </location>
</feature>
<comment type="caution">
    <text evidence="3">The sequence shown here is derived from an EMBL/GenBank/DDBJ whole genome shotgun (WGS) entry which is preliminary data.</text>
</comment>
<name>A0AA39X1E6_9PEZI</name>
<keyword evidence="1" id="KW-0175">Coiled coil</keyword>
<feature type="region of interest" description="Disordered" evidence="2">
    <location>
        <begin position="558"/>
        <end position="646"/>
    </location>
</feature>
<feature type="compositionally biased region" description="Polar residues" evidence="2">
    <location>
        <begin position="71"/>
        <end position="80"/>
    </location>
</feature>
<keyword evidence="4" id="KW-1185">Reference proteome</keyword>
<protein>
    <recommendedName>
        <fullName evidence="5">Autophagy-related protein 28</fullName>
    </recommendedName>
</protein>
<feature type="non-terminal residue" evidence="3">
    <location>
        <position position="646"/>
    </location>
</feature>
<dbReference type="EMBL" id="JAULSR010000003">
    <property type="protein sequence ID" value="KAK0625514.1"/>
    <property type="molecule type" value="Genomic_DNA"/>
</dbReference>
<feature type="compositionally biased region" description="Polar residues" evidence="2">
    <location>
        <begin position="567"/>
        <end position="590"/>
    </location>
</feature>